<dbReference type="InterPro" id="IPR016181">
    <property type="entry name" value="Acyl_CoA_acyltransferase"/>
</dbReference>
<dbReference type="RefSeq" id="WP_234339924.1">
    <property type="nucleotide sequence ID" value="NZ_JBFAEG010000037.1"/>
</dbReference>
<evidence type="ECO:0000313" key="4">
    <source>
        <dbReference type="Proteomes" id="UP001551011"/>
    </source>
</evidence>
<dbReference type="PROSITE" id="PS51186">
    <property type="entry name" value="GNAT"/>
    <property type="match status" value="1"/>
</dbReference>
<keyword evidence="4" id="KW-1185">Reference proteome</keyword>
<feature type="domain" description="N-acetyltransferase" evidence="2">
    <location>
        <begin position="29"/>
        <end position="192"/>
    </location>
</feature>
<accession>A0ABV3AKN0</accession>
<reference evidence="3 4" key="1">
    <citation type="submission" date="2024-06" db="EMBL/GenBank/DDBJ databases">
        <title>The Natural Products Discovery Center: Release of the First 8490 Sequenced Strains for Exploring Actinobacteria Biosynthetic Diversity.</title>
        <authorList>
            <person name="Kalkreuter E."/>
            <person name="Kautsar S.A."/>
            <person name="Yang D."/>
            <person name="Bader C.D."/>
            <person name="Teijaro C.N."/>
            <person name="Fluegel L."/>
            <person name="Davis C.M."/>
            <person name="Simpson J.R."/>
            <person name="Lauterbach L."/>
            <person name="Steele A.D."/>
            <person name="Gui C."/>
            <person name="Meng S."/>
            <person name="Li G."/>
            <person name="Viehrig K."/>
            <person name="Ye F."/>
            <person name="Su P."/>
            <person name="Kiefer A.F."/>
            <person name="Nichols A."/>
            <person name="Cepeda A.J."/>
            <person name="Yan W."/>
            <person name="Fan B."/>
            <person name="Jiang Y."/>
            <person name="Adhikari A."/>
            <person name="Zheng C.-J."/>
            <person name="Schuster L."/>
            <person name="Cowan T.M."/>
            <person name="Smanski M.J."/>
            <person name="Chevrette M.G."/>
            <person name="De Carvalho L.P.S."/>
            <person name="Shen B."/>
        </authorList>
    </citation>
    <scope>NUCLEOTIDE SEQUENCE [LARGE SCALE GENOMIC DNA]</scope>
    <source>
        <strain evidence="3 4">NPDC020594</strain>
    </source>
</reference>
<feature type="region of interest" description="Disordered" evidence="1">
    <location>
        <begin position="1"/>
        <end position="20"/>
    </location>
</feature>
<name>A0ABV3AKN0_9ACTN</name>
<dbReference type="EMBL" id="JBFAEG010000037">
    <property type="protein sequence ID" value="MEU5712514.1"/>
    <property type="molecule type" value="Genomic_DNA"/>
</dbReference>
<dbReference type="InterPro" id="IPR000182">
    <property type="entry name" value="GNAT_dom"/>
</dbReference>
<evidence type="ECO:0000313" key="3">
    <source>
        <dbReference type="EMBL" id="MEU5712514.1"/>
    </source>
</evidence>
<gene>
    <name evidence="3" type="ORF">AB0H04_37745</name>
</gene>
<evidence type="ECO:0000256" key="1">
    <source>
        <dbReference type="SAM" id="MobiDB-lite"/>
    </source>
</evidence>
<feature type="compositionally biased region" description="Low complexity" evidence="1">
    <location>
        <begin position="1"/>
        <end position="13"/>
    </location>
</feature>
<dbReference type="Proteomes" id="UP001551011">
    <property type="component" value="Unassembled WGS sequence"/>
</dbReference>
<feature type="region of interest" description="Disordered" evidence="1">
    <location>
        <begin position="213"/>
        <end position="250"/>
    </location>
</feature>
<organism evidence="3 4">
    <name type="scientific">Streptomyces flaveolus</name>
    <dbReference type="NCBI Taxonomy" id="67297"/>
    <lineage>
        <taxon>Bacteria</taxon>
        <taxon>Bacillati</taxon>
        <taxon>Actinomycetota</taxon>
        <taxon>Actinomycetes</taxon>
        <taxon>Kitasatosporales</taxon>
        <taxon>Streptomycetaceae</taxon>
        <taxon>Streptomyces</taxon>
    </lineage>
</organism>
<keyword evidence="3" id="KW-0012">Acyltransferase</keyword>
<proteinExistence type="predicted"/>
<protein>
    <submittedName>
        <fullName evidence="3">GNAT family N-acetyltransferase</fullName>
        <ecNumber evidence="3">2.3.1.-</ecNumber>
    </submittedName>
</protein>
<dbReference type="EC" id="2.3.1.-" evidence="3"/>
<dbReference type="Gene3D" id="3.40.630.30">
    <property type="match status" value="1"/>
</dbReference>
<dbReference type="SUPFAM" id="SSF55729">
    <property type="entry name" value="Acyl-CoA N-acyltransferases (Nat)"/>
    <property type="match status" value="1"/>
</dbReference>
<evidence type="ECO:0000259" key="2">
    <source>
        <dbReference type="PROSITE" id="PS51186"/>
    </source>
</evidence>
<dbReference type="GO" id="GO:0016746">
    <property type="term" value="F:acyltransferase activity"/>
    <property type="evidence" value="ECO:0007669"/>
    <property type="project" value="UniProtKB-KW"/>
</dbReference>
<comment type="caution">
    <text evidence="3">The sequence shown here is derived from an EMBL/GenBank/DDBJ whole genome shotgun (WGS) entry which is preliminary data.</text>
</comment>
<sequence length="250" mass="26928">MTPDALTAPPTGTAGAGGHRIRTRSGRTIVTRQAEAADLAAVNAMHGRCSPQTLYRRYQTGRFALREHEWGRLTRQGMSWVTSPASRPDVVVALTHLVHDGTEGSGELALLVEDGWQDMGLGTALARWALSRAPLSGIRRAVVVTMRDNRRMTAICHSLGAHIEPTGTPGGTRGGTEDYDDIVHFVLAVLDEATPCAAHVAVLRPDPVRRAVTPFGARRKSRTPGEPSRHQGRTRAGLRSAVRVRRTGSG</sequence>
<dbReference type="Pfam" id="PF00583">
    <property type="entry name" value="Acetyltransf_1"/>
    <property type="match status" value="1"/>
</dbReference>
<keyword evidence="3" id="KW-0808">Transferase</keyword>